<dbReference type="GO" id="GO:0097367">
    <property type="term" value="F:carbohydrate derivative binding"/>
    <property type="evidence" value="ECO:0007669"/>
    <property type="project" value="InterPro"/>
</dbReference>
<comment type="catalytic activity">
    <reaction evidence="1">
        <text>D-fructose 6-phosphate + L-glutamine = D-glucosamine 6-phosphate + L-glutamate</text>
        <dbReference type="Rhea" id="RHEA:13237"/>
        <dbReference type="ChEBI" id="CHEBI:29985"/>
        <dbReference type="ChEBI" id="CHEBI:58359"/>
        <dbReference type="ChEBI" id="CHEBI:58725"/>
        <dbReference type="ChEBI" id="CHEBI:61527"/>
        <dbReference type="EC" id="2.6.1.16"/>
    </reaction>
</comment>
<dbReference type="GO" id="GO:0006002">
    <property type="term" value="P:fructose 6-phosphate metabolic process"/>
    <property type="evidence" value="ECO:0007669"/>
    <property type="project" value="TreeGrafter"/>
</dbReference>
<accession>A0A2L0HCX9</accession>
<dbReference type="AlphaFoldDB" id="A0A2L0HCX9"/>
<keyword evidence="4" id="KW-0808">Transferase</keyword>
<geneLocation type="plasmid" evidence="8">
    <name>psfrenxt3c</name>
</geneLocation>
<dbReference type="GO" id="GO:0016853">
    <property type="term" value="F:isomerase activity"/>
    <property type="evidence" value="ECO:0007669"/>
    <property type="project" value="UniProtKB-KW"/>
</dbReference>
<dbReference type="EC" id="2.6.1.16" evidence="2"/>
<keyword evidence="5" id="KW-0315">Glutamine amidotransferase</keyword>
<dbReference type="GO" id="GO:0006047">
    <property type="term" value="P:UDP-N-acetylglucosamine metabolic process"/>
    <property type="evidence" value="ECO:0007669"/>
    <property type="project" value="TreeGrafter"/>
</dbReference>
<proteinExistence type="predicted"/>
<dbReference type="EMBL" id="CP024310">
    <property type="protein sequence ID" value="AUX79353.1"/>
    <property type="molecule type" value="Genomic_DNA"/>
</dbReference>
<protein>
    <recommendedName>
        <fullName evidence="3">Glutamine--fructose-6-phosphate aminotransferase [isomerizing]</fullName>
        <ecNumber evidence="2">2.6.1.16</ecNumber>
    </recommendedName>
</protein>
<dbReference type="InterPro" id="IPR046348">
    <property type="entry name" value="SIS_dom_sf"/>
</dbReference>
<evidence type="ECO:0000313" key="8">
    <source>
        <dbReference type="Proteomes" id="UP000239340"/>
    </source>
</evidence>
<reference evidence="7 8" key="1">
    <citation type="submission" date="2017-10" db="EMBL/GenBank/DDBJ databases">
        <title>Analysis of the genome sequences of Rhizobium populations associated to common bean (phaseolus vulgaris).</title>
        <authorList>
            <person name="Bustos P."/>
            <person name="Santamaria R.I."/>
            <person name="Miranda-Sanchez F."/>
            <person name="Perez-Carrascal O."/>
            <person name="Juarez S."/>
            <person name="Lozano L."/>
            <person name="Martinez-Flores I."/>
            <person name="Vinuesa P."/>
            <person name="Martinez-Romero E."/>
            <person name="Cevallos M.A."/>
            <person name="Romero D."/>
            <person name="Davila G."/>
            <person name="Gonzalez V."/>
        </authorList>
    </citation>
    <scope>NUCLEOTIDE SEQUENCE [LARGE SCALE GENOMIC DNA]</scope>
    <source>
        <strain evidence="7 8">NXT3</strain>
        <plasmid evidence="8">Plasmid psfrenxt3c</plasmid>
    </source>
</reference>
<sequence>MNQPSGREAIESEMARQQGDALASYEAARAGAAEIASSLRTTGQLVLLGMGGSHCVGRTVEPIYRTFGIDAVAQTFSEQLDTARPLKGKTVIATSQSGESAEAVRWLSEAAERDDCFGMTMEAGSTLATSVPSVIGCGGTEIAVAATRSFTIAFAQHLAILEALGADPVQALAALSKSHPVSPDEALAHFSKVSAVITCGRRMRGLAEGLALGIAELARLPSFSIEGGQMRHGPLEMLGPDRGVILLRSSETGGERFAGLTAAVRKCNSPVIVFDCSGGEPIGDAINIRLPRSSDMAAIFFLLPVLQRFMLEFGSRHVANVGTPMHIAKVTRVE</sequence>
<evidence type="ECO:0000256" key="1">
    <source>
        <dbReference type="ARBA" id="ARBA00001031"/>
    </source>
</evidence>
<dbReference type="PROSITE" id="PS51464">
    <property type="entry name" value="SIS"/>
    <property type="match status" value="1"/>
</dbReference>
<dbReference type="SUPFAM" id="SSF53697">
    <property type="entry name" value="SIS domain"/>
    <property type="match status" value="1"/>
</dbReference>
<feature type="domain" description="SIS" evidence="6">
    <location>
        <begin position="35"/>
        <end position="171"/>
    </location>
</feature>
<gene>
    <name evidence="7" type="ORF">NXT3_PC00176</name>
</gene>
<name>A0A2L0HCX9_RHIFR</name>
<dbReference type="Proteomes" id="UP000239340">
    <property type="component" value="Plasmid pSfreNXT3c"/>
</dbReference>
<organism evidence="7 8">
    <name type="scientific">Rhizobium fredii</name>
    <name type="common">Sinorhizobium fredii</name>
    <dbReference type="NCBI Taxonomy" id="380"/>
    <lineage>
        <taxon>Bacteria</taxon>
        <taxon>Pseudomonadati</taxon>
        <taxon>Pseudomonadota</taxon>
        <taxon>Alphaproteobacteria</taxon>
        <taxon>Hyphomicrobiales</taxon>
        <taxon>Rhizobiaceae</taxon>
        <taxon>Sinorhizobium/Ensifer group</taxon>
        <taxon>Sinorhizobium</taxon>
    </lineage>
</organism>
<dbReference type="PANTHER" id="PTHR10937:SF0">
    <property type="entry name" value="GLUTAMINE--FRUCTOSE-6-PHOSPHATE TRANSAMINASE (ISOMERIZING)"/>
    <property type="match status" value="1"/>
</dbReference>
<evidence type="ECO:0000256" key="2">
    <source>
        <dbReference type="ARBA" id="ARBA00012916"/>
    </source>
</evidence>
<dbReference type="PANTHER" id="PTHR10937">
    <property type="entry name" value="GLUCOSAMINE--FRUCTOSE-6-PHOSPHATE AMINOTRANSFERASE, ISOMERIZING"/>
    <property type="match status" value="1"/>
</dbReference>
<dbReference type="Gene3D" id="3.40.50.10490">
    <property type="entry name" value="Glucose-6-phosphate isomerase like protein, domain 1"/>
    <property type="match status" value="2"/>
</dbReference>
<evidence type="ECO:0000256" key="5">
    <source>
        <dbReference type="ARBA" id="ARBA00022962"/>
    </source>
</evidence>
<dbReference type="RefSeq" id="WP_104841388.1">
    <property type="nucleotide sequence ID" value="NZ_CP024310.1"/>
</dbReference>
<dbReference type="InterPro" id="IPR001347">
    <property type="entry name" value="SIS_dom"/>
</dbReference>
<keyword evidence="7" id="KW-0614">Plasmid</keyword>
<evidence type="ECO:0000256" key="4">
    <source>
        <dbReference type="ARBA" id="ARBA00022576"/>
    </source>
</evidence>
<evidence type="ECO:0000313" key="7">
    <source>
        <dbReference type="EMBL" id="AUX79353.1"/>
    </source>
</evidence>
<keyword evidence="4" id="KW-0032">Aminotransferase</keyword>
<keyword evidence="7" id="KW-0413">Isomerase</keyword>
<evidence type="ECO:0000256" key="3">
    <source>
        <dbReference type="ARBA" id="ARBA00016090"/>
    </source>
</evidence>
<evidence type="ECO:0000259" key="6">
    <source>
        <dbReference type="PROSITE" id="PS51464"/>
    </source>
</evidence>
<dbReference type="GO" id="GO:0006487">
    <property type="term" value="P:protein N-linked glycosylation"/>
    <property type="evidence" value="ECO:0007669"/>
    <property type="project" value="TreeGrafter"/>
</dbReference>
<dbReference type="GO" id="GO:0004360">
    <property type="term" value="F:glutamine-fructose-6-phosphate transaminase (isomerizing) activity"/>
    <property type="evidence" value="ECO:0007669"/>
    <property type="project" value="UniProtKB-EC"/>
</dbReference>